<proteinExistence type="inferred from homology"/>
<evidence type="ECO:0000256" key="1">
    <source>
        <dbReference type="ARBA" id="ARBA00004429"/>
    </source>
</evidence>
<feature type="coiled-coil region" evidence="16">
    <location>
        <begin position="304"/>
        <end position="338"/>
    </location>
</feature>
<organism evidence="21 22">
    <name type="scientific">Ancylomarina longa</name>
    <dbReference type="NCBI Taxonomy" id="2487017"/>
    <lineage>
        <taxon>Bacteria</taxon>
        <taxon>Pseudomonadati</taxon>
        <taxon>Bacteroidota</taxon>
        <taxon>Bacteroidia</taxon>
        <taxon>Marinilabiliales</taxon>
        <taxon>Marinifilaceae</taxon>
        <taxon>Ancylomarina</taxon>
    </lineage>
</organism>
<dbReference type="RefSeq" id="WP_127342013.1">
    <property type="nucleotide sequence ID" value="NZ_RJJX01000001.1"/>
</dbReference>
<evidence type="ECO:0000313" key="22">
    <source>
        <dbReference type="Proteomes" id="UP000282985"/>
    </source>
</evidence>
<feature type="transmembrane region" description="Helical" evidence="17">
    <location>
        <begin position="515"/>
        <end position="534"/>
    </location>
</feature>
<dbReference type="InterPro" id="IPR005702">
    <property type="entry name" value="Wzc-like_C"/>
</dbReference>
<evidence type="ECO:0000259" key="20">
    <source>
        <dbReference type="Pfam" id="PF13807"/>
    </source>
</evidence>
<protein>
    <recommendedName>
        <fullName evidence="4">non-specific protein-tyrosine kinase</fullName>
        <ecNumber evidence="4">2.7.10.2</ecNumber>
    </recommendedName>
</protein>
<evidence type="ECO:0000256" key="11">
    <source>
        <dbReference type="ARBA" id="ARBA00022840"/>
    </source>
</evidence>
<evidence type="ECO:0000256" key="5">
    <source>
        <dbReference type="ARBA" id="ARBA00022475"/>
    </source>
</evidence>
<feature type="domain" description="AAA" evidence="19">
    <location>
        <begin position="603"/>
        <end position="749"/>
    </location>
</feature>
<evidence type="ECO:0000256" key="13">
    <source>
        <dbReference type="ARBA" id="ARBA00023136"/>
    </source>
</evidence>
<evidence type="ECO:0000256" key="16">
    <source>
        <dbReference type="SAM" id="Coils"/>
    </source>
</evidence>
<dbReference type="Pfam" id="PF13807">
    <property type="entry name" value="GNVR"/>
    <property type="match status" value="1"/>
</dbReference>
<name>A0A434AZB1_9BACT</name>
<dbReference type="InterPro" id="IPR027417">
    <property type="entry name" value="P-loop_NTPase"/>
</dbReference>
<comment type="caution">
    <text evidence="21">The sequence shown here is derived from an EMBL/GenBank/DDBJ whole genome shotgun (WGS) entry which is preliminary data.</text>
</comment>
<keyword evidence="10 21" id="KW-0418">Kinase</keyword>
<dbReference type="SUPFAM" id="SSF52540">
    <property type="entry name" value="P-loop containing nucleoside triphosphate hydrolases"/>
    <property type="match status" value="1"/>
</dbReference>
<dbReference type="GO" id="GO:0005886">
    <property type="term" value="C:plasma membrane"/>
    <property type="evidence" value="ECO:0007669"/>
    <property type="project" value="UniProtKB-SubCell"/>
</dbReference>
<dbReference type="InterPro" id="IPR025669">
    <property type="entry name" value="AAA_dom"/>
</dbReference>
<dbReference type="NCBIfam" id="TIGR01007">
    <property type="entry name" value="eps_fam"/>
    <property type="match status" value="1"/>
</dbReference>
<feature type="coiled-coil region" evidence="16">
    <location>
        <begin position="424"/>
        <end position="451"/>
    </location>
</feature>
<keyword evidence="12 17" id="KW-1133">Transmembrane helix</keyword>
<dbReference type="AlphaFoldDB" id="A0A434AZB1"/>
<accession>A0A434AZB1</accession>
<keyword evidence="6" id="KW-0997">Cell inner membrane</keyword>
<gene>
    <name evidence="21" type="ORF">DLK05_00525</name>
</gene>
<dbReference type="PANTHER" id="PTHR32309">
    <property type="entry name" value="TYROSINE-PROTEIN KINASE"/>
    <property type="match status" value="1"/>
</dbReference>
<dbReference type="CDD" id="cd05387">
    <property type="entry name" value="BY-kinase"/>
    <property type="match status" value="1"/>
</dbReference>
<comment type="catalytic activity">
    <reaction evidence="15">
        <text>L-tyrosyl-[protein] + ATP = O-phospho-L-tyrosyl-[protein] + ADP + H(+)</text>
        <dbReference type="Rhea" id="RHEA:10596"/>
        <dbReference type="Rhea" id="RHEA-COMP:10136"/>
        <dbReference type="Rhea" id="RHEA-COMP:20101"/>
        <dbReference type="ChEBI" id="CHEBI:15378"/>
        <dbReference type="ChEBI" id="CHEBI:30616"/>
        <dbReference type="ChEBI" id="CHEBI:46858"/>
        <dbReference type="ChEBI" id="CHEBI:61978"/>
        <dbReference type="ChEBI" id="CHEBI:456216"/>
        <dbReference type="EC" id="2.7.10.2"/>
    </reaction>
</comment>
<feature type="domain" description="Tyrosine-protein kinase G-rich" evidence="20">
    <location>
        <begin position="458"/>
        <end position="532"/>
    </location>
</feature>
<feature type="transmembrane region" description="Helical" evidence="17">
    <location>
        <begin position="30"/>
        <end position="50"/>
    </location>
</feature>
<dbReference type="InterPro" id="IPR050445">
    <property type="entry name" value="Bact_polysacc_biosynth/exp"/>
</dbReference>
<keyword evidence="9" id="KW-0547">Nucleotide-binding</keyword>
<comment type="similarity">
    <text evidence="3">Belongs to the etk/wzc family.</text>
</comment>
<comment type="subcellular location">
    <subcellularLocation>
        <location evidence="1">Cell inner membrane</location>
        <topology evidence="1">Multi-pass membrane protein</topology>
    </subcellularLocation>
</comment>
<keyword evidence="14" id="KW-0829">Tyrosine-protein kinase</keyword>
<dbReference type="InterPro" id="IPR032807">
    <property type="entry name" value="GNVR"/>
</dbReference>
<dbReference type="Gene3D" id="3.40.50.300">
    <property type="entry name" value="P-loop containing nucleotide triphosphate hydrolases"/>
    <property type="match status" value="1"/>
</dbReference>
<evidence type="ECO:0000256" key="6">
    <source>
        <dbReference type="ARBA" id="ARBA00022519"/>
    </source>
</evidence>
<dbReference type="EMBL" id="RJJX01000001">
    <property type="protein sequence ID" value="RUT79874.1"/>
    <property type="molecule type" value="Genomic_DNA"/>
</dbReference>
<keyword evidence="22" id="KW-1185">Reference proteome</keyword>
<evidence type="ECO:0000259" key="18">
    <source>
        <dbReference type="Pfam" id="PF02706"/>
    </source>
</evidence>
<keyword evidence="7 21" id="KW-0808">Transferase</keyword>
<evidence type="ECO:0000256" key="17">
    <source>
        <dbReference type="SAM" id="Phobius"/>
    </source>
</evidence>
<evidence type="ECO:0000256" key="2">
    <source>
        <dbReference type="ARBA" id="ARBA00007316"/>
    </source>
</evidence>
<evidence type="ECO:0000256" key="8">
    <source>
        <dbReference type="ARBA" id="ARBA00022692"/>
    </source>
</evidence>
<dbReference type="Pfam" id="PF02706">
    <property type="entry name" value="Wzz"/>
    <property type="match status" value="1"/>
</dbReference>
<evidence type="ECO:0000256" key="7">
    <source>
        <dbReference type="ARBA" id="ARBA00022679"/>
    </source>
</evidence>
<keyword evidence="16" id="KW-0175">Coiled coil</keyword>
<keyword evidence="5" id="KW-1003">Cell membrane</keyword>
<evidence type="ECO:0000256" key="12">
    <source>
        <dbReference type="ARBA" id="ARBA00022989"/>
    </source>
</evidence>
<dbReference type="EC" id="2.7.10.2" evidence="4"/>
<dbReference type="PANTHER" id="PTHR32309:SF13">
    <property type="entry name" value="FERRIC ENTEROBACTIN TRANSPORT PROTEIN FEPE"/>
    <property type="match status" value="1"/>
</dbReference>
<reference evidence="21 22" key="1">
    <citation type="submission" date="2018-11" db="EMBL/GenBank/DDBJ databases">
        <title>Parancylomarina longa gen. nov., sp. nov., isolated from sediments of southern Okinawa.</title>
        <authorList>
            <person name="Fu T."/>
        </authorList>
    </citation>
    <scope>NUCLEOTIDE SEQUENCE [LARGE SCALE GENOMIC DNA]</scope>
    <source>
        <strain evidence="21 22">T3-2 S1-C</strain>
    </source>
</reference>
<evidence type="ECO:0000256" key="4">
    <source>
        <dbReference type="ARBA" id="ARBA00011903"/>
    </source>
</evidence>
<keyword evidence="11" id="KW-0067">ATP-binding</keyword>
<comment type="similarity">
    <text evidence="2">Belongs to the CpsD/CapB family.</text>
</comment>
<sequence>MTSSNEFLENLVREEKKQIKAFQYKLVSNWYWFLLFGILGLAVGFAYSYYSPPTYQAKSTILVQNESKSLRGKEFFEDEGGRGINIQDHIGVLKSSSLAKQVIGKLKWETSWFQKMLFFDMDMYDQEPFLVYETGMYVNPKEIPLYIRMISDEEYVVRIDNLSFENQEVSDFESKGKLGVPFENEFFSFVLEKNPNVIVPIGEEYFFVFHDFESIGLQYVNKLEVTHEDLKGNLIALTLKGANAQRVIDFLNELSRQYIEFCLSEKNRISENTVRFIDMQLEGVVDSLKQSGHLFSDFQSKNQSLNLAREADLAIADLKRLEEEYSLSERKLNHIRNLFSYLNNNSHFSKVESNLQQDFGKDFGNKSTLSPSVVDITDPVLNNLVLKLGELYNKKEILSYSVKQNDPNMLVLEKEIRHTKHSLEENLKNLLVNTEKDLNSITRRMSDVKSQLVKLPGMEQKFINFKRRYDLNNDLYTFLLKKRAEAEITIASNVSNSQILDRASLISTRQVGPKIIINLIIGFLIGISLPFIFIKTRDYFNNTIGSIYELEKETSLPVLGVIAHNKNRKEVLVCNRPRSAITESFRSLRTDLENLSVENQQMIISVQSVMPGEGKSFISANLAAILALNHRKVLLVETDMRKPKLSKMFGCDGNSGLSNYLNEEENFNDIVCPTQIDNLSFIPAGPISVNPAELLSNGKFNKFIDTLKRRYNFVIMDSAPISVVTDGLLTGKYADINLIVLRHRFSRKGQVSYINKLADKGTLKNVSLVLNDFKFNEFDFERIGYRKGYYQDDYIANGVMIK</sequence>
<feature type="domain" description="Polysaccharide chain length determinant N-terminal" evidence="18">
    <location>
        <begin position="26"/>
        <end position="105"/>
    </location>
</feature>
<evidence type="ECO:0000256" key="15">
    <source>
        <dbReference type="ARBA" id="ARBA00051245"/>
    </source>
</evidence>
<evidence type="ECO:0000313" key="21">
    <source>
        <dbReference type="EMBL" id="RUT79874.1"/>
    </source>
</evidence>
<dbReference type="InterPro" id="IPR003856">
    <property type="entry name" value="LPS_length_determ_N"/>
</dbReference>
<keyword evidence="8 17" id="KW-0812">Transmembrane</keyword>
<dbReference type="GO" id="GO:0004715">
    <property type="term" value="F:non-membrane spanning protein tyrosine kinase activity"/>
    <property type="evidence" value="ECO:0007669"/>
    <property type="project" value="UniProtKB-EC"/>
</dbReference>
<dbReference type="GO" id="GO:0005524">
    <property type="term" value="F:ATP binding"/>
    <property type="evidence" value="ECO:0007669"/>
    <property type="project" value="UniProtKB-KW"/>
</dbReference>
<dbReference type="Proteomes" id="UP000282985">
    <property type="component" value="Unassembled WGS sequence"/>
</dbReference>
<keyword evidence="13 17" id="KW-0472">Membrane</keyword>
<evidence type="ECO:0000256" key="14">
    <source>
        <dbReference type="ARBA" id="ARBA00023137"/>
    </source>
</evidence>
<evidence type="ECO:0000259" key="19">
    <source>
        <dbReference type="Pfam" id="PF13614"/>
    </source>
</evidence>
<dbReference type="OrthoDB" id="9794577at2"/>
<dbReference type="Pfam" id="PF13614">
    <property type="entry name" value="AAA_31"/>
    <property type="match status" value="1"/>
</dbReference>
<evidence type="ECO:0000256" key="3">
    <source>
        <dbReference type="ARBA" id="ARBA00008883"/>
    </source>
</evidence>
<evidence type="ECO:0000256" key="9">
    <source>
        <dbReference type="ARBA" id="ARBA00022741"/>
    </source>
</evidence>
<evidence type="ECO:0000256" key="10">
    <source>
        <dbReference type="ARBA" id="ARBA00022777"/>
    </source>
</evidence>